<dbReference type="KEGG" id="aten:116289060"/>
<feature type="domain" description="BTB" evidence="3">
    <location>
        <begin position="29"/>
        <end position="106"/>
    </location>
</feature>
<dbReference type="SMART" id="SM00225">
    <property type="entry name" value="BTB"/>
    <property type="match status" value="1"/>
</dbReference>
<dbReference type="InterPro" id="IPR011333">
    <property type="entry name" value="SKP1/BTB/POZ_sf"/>
</dbReference>
<dbReference type="PROSITE" id="PS50097">
    <property type="entry name" value="BTB"/>
    <property type="match status" value="1"/>
</dbReference>
<dbReference type="InterPro" id="IPR011705">
    <property type="entry name" value="BACK"/>
</dbReference>
<dbReference type="RefSeq" id="XP_031551812.1">
    <property type="nucleotide sequence ID" value="XM_031695952.1"/>
</dbReference>
<accession>A0A6P8HGU2</accession>
<dbReference type="SMART" id="SM00875">
    <property type="entry name" value="BACK"/>
    <property type="match status" value="1"/>
</dbReference>
<protein>
    <submittedName>
        <fullName evidence="5">BTB/POZ domain-containing protein 6-like</fullName>
    </submittedName>
</protein>
<dbReference type="GO" id="GO:0005829">
    <property type="term" value="C:cytosol"/>
    <property type="evidence" value="ECO:0007669"/>
    <property type="project" value="TreeGrafter"/>
</dbReference>
<dbReference type="Proteomes" id="UP000515163">
    <property type="component" value="Unplaced"/>
</dbReference>
<dbReference type="Pfam" id="PF07707">
    <property type="entry name" value="BACK"/>
    <property type="match status" value="1"/>
</dbReference>
<dbReference type="GO" id="GO:0022008">
    <property type="term" value="P:neurogenesis"/>
    <property type="evidence" value="ECO:0007669"/>
    <property type="project" value="TreeGrafter"/>
</dbReference>
<keyword evidence="2" id="KW-0963">Cytoplasm</keyword>
<evidence type="ECO:0000259" key="3">
    <source>
        <dbReference type="PROSITE" id="PS50097"/>
    </source>
</evidence>
<evidence type="ECO:0000256" key="2">
    <source>
        <dbReference type="ARBA" id="ARBA00022490"/>
    </source>
</evidence>
<gene>
    <name evidence="5" type="primary">LOC116289060</name>
</gene>
<dbReference type="PANTHER" id="PTHR45774:SF3">
    <property type="entry name" value="BTB (POZ) DOMAIN-CONTAINING 2B-RELATED"/>
    <property type="match status" value="1"/>
</dbReference>
<evidence type="ECO:0000313" key="5">
    <source>
        <dbReference type="RefSeq" id="XP_031551812.1"/>
    </source>
</evidence>
<dbReference type="Pfam" id="PF08005">
    <property type="entry name" value="PHR"/>
    <property type="match status" value="1"/>
</dbReference>
<keyword evidence="4" id="KW-1185">Reference proteome</keyword>
<comment type="subcellular location">
    <subcellularLocation>
        <location evidence="1">Cytoplasm</location>
    </subcellularLocation>
</comment>
<dbReference type="Gene3D" id="2.60.120.820">
    <property type="entry name" value="PHR domain"/>
    <property type="match status" value="1"/>
</dbReference>
<evidence type="ECO:0000313" key="4">
    <source>
        <dbReference type="Proteomes" id="UP000515163"/>
    </source>
</evidence>
<proteinExistence type="predicted"/>
<reference evidence="5" key="1">
    <citation type="submission" date="2025-08" db="UniProtKB">
        <authorList>
            <consortium name="RefSeq"/>
        </authorList>
    </citation>
    <scope>IDENTIFICATION</scope>
    <source>
        <tissue evidence="5">Tentacle</tissue>
    </source>
</reference>
<dbReference type="InterPro" id="IPR038648">
    <property type="entry name" value="PHR_sf"/>
</dbReference>
<evidence type="ECO:0000256" key="1">
    <source>
        <dbReference type="ARBA" id="ARBA00004496"/>
    </source>
</evidence>
<dbReference type="Gene3D" id="1.25.40.420">
    <property type="match status" value="1"/>
</dbReference>
<dbReference type="GeneID" id="116289060"/>
<dbReference type="Pfam" id="PF00651">
    <property type="entry name" value="BTB"/>
    <property type="match status" value="1"/>
</dbReference>
<name>A0A6P8HGU2_ACTTE</name>
<dbReference type="AlphaFoldDB" id="A0A6P8HGU2"/>
<organism evidence="4 5">
    <name type="scientific">Actinia tenebrosa</name>
    <name type="common">Australian red waratah sea anemone</name>
    <dbReference type="NCBI Taxonomy" id="6105"/>
    <lineage>
        <taxon>Eukaryota</taxon>
        <taxon>Metazoa</taxon>
        <taxon>Cnidaria</taxon>
        <taxon>Anthozoa</taxon>
        <taxon>Hexacorallia</taxon>
        <taxon>Actiniaria</taxon>
        <taxon>Actiniidae</taxon>
        <taxon>Actinia</taxon>
    </lineage>
</organism>
<sequence>MSSPNENWQTTRPTICSRVSYMFNNELMSDVSFVVPVKLGEDGNKKSKMEIPAHKFVLSISSPVFFAMFFGDLADNTHSVSLPDCEYNSLLELFRFLYCEQVELNEDNALQVLYLAKKYIVPSLVEKCIEYLKQNANISTIFTVLANAEKYEEEYLAKRCWALIDRQTKEALETEDFLTIERQLLESLVVRDSLNVKEVDLFTAVDHWATKECERLNLSCDGTSKRTVLGDKIVKAIRFPLMSRDEFNGTVLGQKILNDKETSSIEEYYNSSSLVEFSQVKRDGLQLQRCGRGYEYRTPVTTHVIMHHFRRKECICFSADRDIVLHGVCMYGSINNKYTVFIEVKQNSSHGPLEATKTGEYDSIPMKDVLGFQWDSTVVHGFDILFDMPVLIKKDAWYHVRCHEEAAKVGPVIHYNQPIDEGFRYAKSPGVTITFTNHKPIEETDYEEHIAHLIFTLD</sequence>
<dbReference type="OrthoDB" id="5983864at2759"/>
<dbReference type="SUPFAM" id="SSF54695">
    <property type="entry name" value="POZ domain"/>
    <property type="match status" value="1"/>
</dbReference>
<dbReference type="InterPro" id="IPR012983">
    <property type="entry name" value="PHR"/>
</dbReference>
<dbReference type="PANTHER" id="PTHR45774">
    <property type="entry name" value="BTB/POZ DOMAIN-CONTAINING"/>
    <property type="match status" value="1"/>
</dbReference>
<dbReference type="InParanoid" id="A0A6P8HGU2"/>
<dbReference type="Gene3D" id="3.30.710.10">
    <property type="entry name" value="Potassium Channel Kv1.1, Chain A"/>
    <property type="match status" value="1"/>
</dbReference>
<dbReference type="InterPro" id="IPR000210">
    <property type="entry name" value="BTB/POZ_dom"/>
</dbReference>